<protein>
    <recommendedName>
        <fullName evidence="1">VWFA domain-containing protein</fullName>
    </recommendedName>
</protein>
<keyword evidence="3" id="KW-1185">Reference proteome</keyword>
<dbReference type="InterPro" id="IPR013783">
    <property type="entry name" value="Ig-like_fold"/>
</dbReference>
<feature type="domain" description="VWFA" evidence="1">
    <location>
        <begin position="1072"/>
        <end position="1267"/>
    </location>
</feature>
<gene>
    <name evidence="2" type="ORF">J0895_04815</name>
</gene>
<organism evidence="2 3">
    <name type="scientific">Phormidium pseudopriestleyi FRX01</name>
    <dbReference type="NCBI Taxonomy" id="1759528"/>
    <lineage>
        <taxon>Bacteria</taxon>
        <taxon>Bacillati</taxon>
        <taxon>Cyanobacteriota</taxon>
        <taxon>Cyanophyceae</taxon>
        <taxon>Oscillatoriophycideae</taxon>
        <taxon>Oscillatoriales</taxon>
        <taxon>Oscillatoriaceae</taxon>
        <taxon>Phormidium</taxon>
    </lineage>
</organism>
<dbReference type="RefSeq" id="WP_207086985.1">
    <property type="nucleotide sequence ID" value="NZ_JAFLQW010000126.1"/>
</dbReference>
<name>A0ABS3FMW9_9CYAN</name>
<sequence length="1374" mass="151083">MTISLAEIFDESYYLAQNPDVVEAVNQGGFSSAFQHYQILGASEERAPSYLFDPQYYAQQNPDVVAAVEQGEFRSLVQHFIEVGAIERRASTFLFSDSFYETRYPDVVTAVQQNQFSSTFDHFLKFGEQEGRWPMALFNPRVYLDRNADIAAAVEQGQYRSAFAHFAQLGIQENREFSQFVSLDYYRSTYATQLTQFYRTTSLEEVSFAQTFNHLQEIGLPQGLNPSPFVDVEYIRNNYSTQLTSFYQTVQVTEISFTQTFDYFTGVGLQQGLNPSPLIELTSYRSNYSTELTSFYGVQSINEVSFNQTYNYLTTIGLEQGFNPSPLVDLDYYRSTYGSQMAGFYGVESVESISFTQTYNYLSSVGLQQGFNPSEFIDLKFYRQTYAAEITSFYSVQSIEQVSFTQTFSHFSSQGLEQGLSPNPLIDLGYVRNRYASELVSFYSVQSIEQVSFTQTYTYITTEGIANGLNTSAFVDFEYYRNTYAAEITSFYGAQSITEVSATQIYSHLNAVGLQQGLQTSEFVDLDFYRRAYAAEITQFYGVNSIEQVGVADIYSFALGSGLEQGFSLSSTIDIQYFRNTYARELITFYDARTIQEISMGQTFEYITTVGIEQGLNTSEFVDVEYYRSTYAEELTSFYGVQSMTQVTYRQTFEHLINVGIQSGLNTSALVNIEEYRSRFSQQIIDFYKVESITQVTNEQIQIYIAIGGRNQSLSGEISGTAWNDLNENGIRDGEFVQGDEPDVIFVIDVSGSVNGRFRGSPVGDRNNNGFSDRIMDAQIAGFTALNQELINLGFGETANVGIVVFGTDATPVNMNPFIAGGQLTTNPSADENENGIRDIEEILGGLDVNAFGVGFWTNYQAALRESGQTLEWLNTTPEDANIIFLSDGVHNGLPFNQEIFNLRNQGVNLQAFGVGAGASLENLAAIDPGAQIFTSTDELLNVFTNLNPGNEGSGFEPGLRGVPIYLDLNNNGVSDPGEPITVTNGDGDYRFSGLPGGTYVVRELITPGKISTFPENASYLVEIGLGEQVEGLDFGGLLREGSTLSGSVWNDANGNGVRDPGLIVGVGNLIDVVLAVDVSESSLNIFEGAQVGDVNGDGRANTILDVQLASLIQLNQSIIDLGLGDSVNLAVVPFGDTSTILNMDRLLRDFLPTITARTDRNGNGISDVEEILRTLSFESYNLGSGTDFDSALLAADLVFGNSGTSPGNGTIILMTDGGDDSFDFLDRAEGLKQSEVNLRAFGVGPNASLATLQAIDDQAQVFTEADELLAYFSGTTTAATTTEPNLLVTEFGLVNVPVYLDLNENRIFDADEPIAFTNEFGEFSFTNVLPETYSVLPIVPPGFASTFAEFGYEITVGANQTLSGIDFGVLPVG</sequence>
<dbReference type="InterPro" id="IPR002035">
    <property type="entry name" value="VWF_A"/>
</dbReference>
<dbReference type="SUPFAM" id="SSF53300">
    <property type="entry name" value="vWA-like"/>
    <property type="match status" value="2"/>
</dbReference>
<dbReference type="Gene3D" id="3.40.50.410">
    <property type="entry name" value="von Willebrand factor, type A domain"/>
    <property type="match status" value="2"/>
</dbReference>
<dbReference type="CDD" id="cd00198">
    <property type="entry name" value="vWFA"/>
    <property type="match status" value="2"/>
</dbReference>
<dbReference type="PROSITE" id="PS50234">
    <property type="entry name" value="VWFA"/>
    <property type="match status" value="2"/>
</dbReference>
<accession>A0ABS3FMW9</accession>
<dbReference type="SMART" id="SM00327">
    <property type="entry name" value="VWA"/>
    <property type="match status" value="2"/>
</dbReference>
<evidence type="ECO:0000313" key="3">
    <source>
        <dbReference type="Proteomes" id="UP000664844"/>
    </source>
</evidence>
<comment type="caution">
    <text evidence="2">The sequence shown here is derived from an EMBL/GenBank/DDBJ whole genome shotgun (WGS) entry which is preliminary data.</text>
</comment>
<dbReference type="Proteomes" id="UP000664844">
    <property type="component" value="Unassembled WGS sequence"/>
</dbReference>
<evidence type="ECO:0000259" key="1">
    <source>
        <dbReference type="PROSITE" id="PS50234"/>
    </source>
</evidence>
<evidence type="ECO:0000313" key="2">
    <source>
        <dbReference type="EMBL" id="MBO0348436.1"/>
    </source>
</evidence>
<proteinExistence type="predicted"/>
<reference evidence="2 3" key="1">
    <citation type="submission" date="2021-03" db="EMBL/GenBank/DDBJ databases">
        <title>Metabolic Capacity of the Antarctic Cyanobacterium Phormidium pseudopriestleyi that Sustains Oxygenic Photosynthesis in the Presence of Hydrogen Sulfide.</title>
        <authorList>
            <person name="Lumian J.E."/>
            <person name="Jungblut A.D."/>
            <person name="Dillon M.L."/>
            <person name="Hawes I."/>
            <person name="Doran P.T."/>
            <person name="Mackey T.J."/>
            <person name="Dick G.J."/>
            <person name="Grettenberger C.L."/>
            <person name="Sumner D.Y."/>
        </authorList>
    </citation>
    <scope>NUCLEOTIDE SEQUENCE [LARGE SCALE GENOMIC DNA]</scope>
    <source>
        <strain evidence="2 3">FRX01</strain>
    </source>
</reference>
<dbReference type="InterPro" id="IPR036465">
    <property type="entry name" value="vWFA_dom_sf"/>
</dbReference>
<dbReference type="Gene3D" id="2.60.40.10">
    <property type="entry name" value="Immunoglobulins"/>
    <property type="match status" value="1"/>
</dbReference>
<dbReference type="EMBL" id="JAFLQW010000126">
    <property type="protein sequence ID" value="MBO0348436.1"/>
    <property type="molecule type" value="Genomic_DNA"/>
</dbReference>
<dbReference type="SUPFAM" id="SSF117074">
    <property type="entry name" value="Hypothetical protein PA1324"/>
    <property type="match status" value="2"/>
</dbReference>
<feature type="domain" description="VWFA" evidence="1">
    <location>
        <begin position="743"/>
        <end position="927"/>
    </location>
</feature>